<evidence type="ECO:0000256" key="1">
    <source>
        <dbReference type="SAM" id="MobiDB-lite"/>
    </source>
</evidence>
<evidence type="ECO:0000256" key="2">
    <source>
        <dbReference type="SAM" id="Phobius"/>
    </source>
</evidence>
<gene>
    <name evidence="3" type="ORF">SAMN04489835_5362</name>
</gene>
<sequence length="72" mass="7325">MAGSARTPGETSNHVAGSSADGRRFGPADIGHRSDMSHDPHPPTDRVSSALWVGIAAGIFAIAFLSVLLAVG</sequence>
<reference evidence="4" key="1">
    <citation type="submission" date="2016-10" db="EMBL/GenBank/DDBJ databases">
        <authorList>
            <person name="Varghese N."/>
            <person name="Submissions S."/>
        </authorList>
    </citation>
    <scope>NUCLEOTIDE SEQUENCE [LARGE SCALE GENOMIC DNA]</scope>
    <source>
        <strain evidence="4">DSM 45405</strain>
    </source>
</reference>
<name>A0A1H6LUX6_MYCRU</name>
<protein>
    <submittedName>
        <fullName evidence="3">Uncharacterized protein</fullName>
    </submittedName>
</protein>
<evidence type="ECO:0000313" key="4">
    <source>
        <dbReference type="Proteomes" id="UP000182915"/>
    </source>
</evidence>
<keyword evidence="2" id="KW-0472">Membrane</keyword>
<organism evidence="3 4">
    <name type="scientific">Mycolicibacterium rutilum</name>
    <name type="common">Mycobacterium rutilum</name>
    <dbReference type="NCBI Taxonomy" id="370526"/>
    <lineage>
        <taxon>Bacteria</taxon>
        <taxon>Bacillati</taxon>
        <taxon>Actinomycetota</taxon>
        <taxon>Actinomycetes</taxon>
        <taxon>Mycobacteriales</taxon>
        <taxon>Mycobacteriaceae</taxon>
        <taxon>Mycolicibacterium</taxon>
    </lineage>
</organism>
<dbReference type="EMBL" id="LT629971">
    <property type="protein sequence ID" value="SEH89319.1"/>
    <property type="molecule type" value="Genomic_DNA"/>
</dbReference>
<proteinExistence type="predicted"/>
<keyword evidence="2" id="KW-1133">Transmembrane helix</keyword>
<dbReference type="AlphaFoldDB" id="A0A1H6LUX6"/>
<feature type="compositionally biased region" description="Basic and acidic residues" evidence="1">
    <location>
        <begin position="21"/>
        <end position="44"/>
    </location>
</feature>
<dbReference type="Proteomes" id="UP000182915">
    <property type="component" value="Chromosome I"/>
</dbReference>
<accession>A0A1H6LUX6</accession>
<dbReference type="STRING" id="370526.SAMN04489835_5362"/>
<feature type="transmembrane region" description="Helical" evidence="2">
    <location>
        <begin position="50"/>
        <end position="71"/>
    </location>
</feature>
<feature type="region of interest" description="Disordered" evidence="1">
    <location>
        <begin position="1"/>
        <end position="47"/>
    </location>
</feature>
<keyword evidence="2" id="KW-0812">Transmembrane</keyword>
<evidence type="ECO:0000313" key="3">
    <source>
        <dbReference type="EMBL" id="SEH89319.1"/>
    </source>
</evidence>
<keyword evidence="4" id="KW-1185">Reference proteome</keyword>